<dbReference type="InterPro" id="IPR001453">
    <property type="entry name" value="MoaB/Mog_dom"/>
</dbReference>
<dbReference type="OrthoDB" id="9804758at2"/>
<keyword evidence="6" id="KW-0479">Metal-binding</keyword>
<evidence type="ECO:0000256" key="1">
    <source>
        <dbReference type="ARBA" id="ARBA00002901"/>
    </source>
</evidence>
<evidence type="ECO:0000256" key="3">
    <source>
        <dbReference type="ARBA" id="ARBA00010763"/>
    </source>
</evidence>
<dbReference type="RefSeq" id="WP_048885752.1">
    <property type="nucleotide sequence ID" value="NZ_CP011310.1"/>
</dbReference>
<evidence type="ECO:0000259" key="7">
    <source>
        <dbReference type="SMART" id="SM00852"/>
    </source>
</evidence>
<dbReference type="PANTHER" id="PTHR10192:SF5">
    <property type="entry name" value="GEPHYRIN"/>
    <property type="match status" value="1"/>
</dbReference>
<reference evidence="8 9" key="1">
    <citation type="journal article" date="2015" name="Int. J. Syst. Evol. Microbiol.">
        <title>Erythrobacter atlanticus sp. nov., a bacterium from ocean sediment able to degrade polycyclic aromatic hydrocarbons.</title>
        <authorList>
            <person name="Zhuang L."/>
            <person name="Liu Y."/>
            <person name="Wang L."/>
            <person name="Wang W."/>
            <person name="Shao Z."/>
        </authorList>
    </citation>
    <scope>NUCLEOTIDE SEQUENCE [LARGE SCALE GENOMIC DNA]</scope>
    <source>
        <strain evidence="9">s21-N3</strain>
    </source>
</reference>
<dbReference type="GO" id="GO:0006777">
    <property type="term" value="P:Mo-molybdopterin cofactor biosynthetic process"/>
    <property type="evidence" value="ECO:0007669"/>
    <property type="project" value="UniProtKB-UniRule"/>
</dbReference>
<evidence type="ECO:0000256" key="4">
    <source>
        <dbReference type="ARBA" id="ARBA00023150"/>
    </source>
</evidence>
<dbReference type="GO" id="GO:0061599">
    <property type="term" value="F:molybdopterin molybdotransferase activity"/>
    <property type="evidence" value="ECO:0007669"/>
    <property type="project" value="UniProtKB-UniRule"/>
</dbReference>
<dbReference type="GO" id="GO:0005829">
    <property type="term" value="C:cytosol"/>
    <property type="evidence" value="ECO:0007669"/>
    <property type="project" value="TreeGrafter"/>
</dbReference>
<dbReference type="EMBL" id="CP011310">
    <property type="protein sequence ID" value="AKQ42224.1"/>
    <property type="molecule type" value="Genomic_DNA"/>
</dbReference>
<dbReference type="SUPFAM" id="SSF63867">
    <property type="entry name" value="MoeA C-terminal domain-like"/>
    <property type="match status" value="1"/>
</dbReference>
<dbReference type="InterPro" id="IPR005110">
    <property type="entry name" value="MoeA_linker/N"/>
</dbReference>
<keyword evidence="6" id="KW-0460">Magnesium</keyword>
<dbReference type="PATRIC" id="fig|1648404.4.peg.2005"/>
<comment type="function">
    <text evidence="1 6">Catalyzes the insertion of molybdate into adenylated molybdopterin with the concomitant release of AMP.</text>
</comment>
<keyword evidence="4 6" id="KW-0501">Molybdenum cofactor biosynthesis</keyword>
<keyword evidence="6" id="KW-0808">Transferase</keyword>
<dbReference type="SMART" id="SM00852">
    <property type="entry name" value="MoCF_biosynth"/>
    <property type="match status" value="1"/>
</dbReference>
<dbReference type="SUPFAM" id="SSF63882">
    <property type="entry name" value="MoeA N-terminal region -like"/>
    <property type="match status" value="1"/>
</dbReference>
<dbReference type="InterPro" id="IPR036135">
    <property type="entry name" value="MoeA_linker/N_sf"/>
</dbReference>
<sequence>MTLPAPIPLAEAQARLLALVPVLHSETIPIADASGRYLAKDLIAGRTHPPADLSAMDGYAMPAGDTGGPWRIIGESAAGHPCPQALSSGEAVRISTGAIMPQGAGAILLQENALRDGDNLSVSGKDAATSAHIRRMGFDFAVGDCLMEAGMKIAPAQIALAISGGHGAVAVGSRPRICVIDSGDELASDPAKVSRHQVPASNGVMIASLAESLASTCLHIGPVDDELDSLLNAFEQVGDADVIVTNGGASVGDHDLVLPALEKWGATIEFWRVAVKPGKPLMVAQKEEKIVLGLPGNPVSSYVIAYLFLLPLLRHMAGARQPIPIALPLPLCTDLPATGPRAEFLRGRLGPGGVTPIGQRDSSAVRALATSDALIERPPHSSPAITGDVADVYLLQNGGNA</sequence>
<dbReference type="Pfam" id="PF03454">
    <property type="entry name" value="MoeA_C"/>
    <property type="match status" value="1"/>
</dbReference>
<dbReference type="Gene3D" id="3.90.105.10">
    <property type="entry name" value="Molybdopterin biosynthesis moea protein, domain 2"/>
    <property type="match status" value="1"/>
</dbReference>
<dbReference type="InterPro" id="IPR005111">
    <property type="entry name" value="MoeA_C_domain_IV"/>
</dbReference>
<gene>
    <name evidence="8" type="ORF">CP97_09625</name>
</gene>
<dbReference type="Pfam" id="PF03453">
    <property type="entry name" value="MoeA_N"/>
    <property type="match status" value="1"/>
</dbReference>
<proteinExistence type="inferred from homology"/>
<dbReference type="Pfam" id="PF00994">
    <property type="entry name" value="MoCF_biosynth"/>
    <property type="match status" value="1"/>
</dbReference>
<evidence type="ECO:0000313" key="8">
    <source>
        <dbReference type="EMBL" id="AKQ42224.1"/>
    </source>
</evidence>
<dbReference type="KEGG" id="ery:CP97_09625"/>
<dbReference type="InterPro" id="IPR038987">
    <property type="entry name" value="MoeA-like"/>
</dbReference>
<comment type="catalytic activity">
    <reaction evidence="5">
        <text>adenylyl-molybdopterin + molybdate = Mo-molybdopterin + AMP + H(+)</text>
        <dbReference type="Rhea" id="RHEA:35047"/>
        <dbReference type="ChEBI" id="CHEBI:15378"/>
        <dbReference type="ChEBI" id="CHEBI:36264"/>
        <dbReference type="ChEBI" id="CHEBI:62727"/>
        <dbReference type="ChEBI" id="CHEBI:71302"/>
        <dbReference type="ChEBI" id="CHEBI:456215"/>
        <dbReference type="EC" id="2.10.1.1"/>
    </reaction>
</comment>
<dbReference type="Gene3D" id="3.40.980.10">
    <property type="entry name" value="MoaB/Mog-like domain"/>
    <property type="match status" value="1"/>
</dbReference>
<dbReference type="PROSITE" id="PS01079">
    <property type="entry name" value="MOCF_BIOSYNTHESIS_2"/>
    <property type="match status" value="1"/>
</dbReference>
<evidence type="ECO:0000313" key="9">
    <source>
        <dbReference type="Proteomes" id="UP000059113"/>
    </source>
</evidence>
<dbReference type="InterPro" id="IPR008284">
    <property type="entry name" value="MoCF_biosynth_CS"/>
</dbReference>
<dbReference type="AlphaFoldDB" id="A0A0H4VGL8"/>
<comment type="similarity">
    <text evidence="3 6">Belongs to the MoeA family.</text>
</comment>
<dbReference type="InterPro" id="IPR036425">
    <property type="entry name" value="MoaB/Mog-like_dom_sf"/>
</dbReference>
<comment type="pathway">
    <text evidence="2 6">Cofactor biosynthesis; molybdopterin biosynthesis.</text>
</comment>
<evidence type="ECO:0000256" key="5">
    <source>
        <dbReference type="ARBA" id="ARBA00047317"/>
    </source>
</evidence>
<dbReference type="EC" id="2.10.1.1" evidence="6"/>
<dbReference type="Gene3D" id="2.40.340.10">
    <property type="entry name" value="MoeA, C-terminal, domain IV"/>
    <property type="match status" value="1"/>
</dbReference>
<dbReference type="PANTHER" id="PTHR10192">
    <property type="entry name" value="MOLYBDOPTERIN BIOSYNTHESIS PROTEIN"/>
    <property type="match status" value="1"/>
</dbReference>
<comment type="cofactor">
    <cofactor evidence="6">
        <name>Mg(2+)</name>
        <dbReference type="ChEBI" id="CHEBI:18420"/>
    </cofactor>
</comment>
<dbReference type="STRING" id="1648404.CP97_09625"/>
<accession>A0A0H4VGL8</accession>
<organism evidence="8 9">
    <name type="scientific">Aurantiacibacter atlanticus</name>
    <dbReference type="NCBI Taxonomy" id="1648404"/>
    <lineage>
        <taxon>Bacteria</taxon>
        <taxon>Pseudomonadati</taxon>
        <taxon>Pseudomonadota</taxon>
        <taxon>Alphaproteobacteria</taxon>
        <taxon>Sphingomonadales</taxon>
        <taxon>Erythrobacteraceae</taxon>
        <taxon>Aurantiacibacter</taxon>
    </lineage>
</organism>
<protein>
    <recommendedName>
        <fullName evidence="6">Molybdopterin molybdenumtransferase</fullName>
        <ecNumber evidence="6">2.10.1.1</ecNumber>
    </recommendedName>
</protein>
<name>A0A0H4VGL8_9SPHN</name>
<dbReference type="InterPro" id="IPR036688">
    <property type="entry name" value="MoeA_C_domain_IV_sf"/>
</dbReference>
<evidence type="ECO:0000256" key="2">
    <source>
        <dbReference type="ARBA" id="ARBA00005046"/>
    </source>
</evidence>
<dbReference type="Gene3D" id="2.170.190.11">
    <property type="entry name" value="Molybdopterin biosynthesis moea protein, domain 3"/>
    <property type="match status" value="1"/>
</dbReference>
<keyword evidence="6" id="KW-0500">Molybdenum</keyword>
<dbReference type="Proteomes" id="UP000059113">
    <property type="component" value="Chromosome"/>
</dbReference>
<evidence type="ECO:0000256" key="6">
    <source>
        <dbReference type="RuleBase" id="RU365090"/>
    </source>
</evidence>
<feature type="domain" description="MoaB/Mog" evidence="7">
    <location>
        <begin position="178"/>
        <end position="315"/>
    </location>
</feature>
<reference evidence="9" key="2">
    <citation type="submission" date="2015-04" db="EMBL/GenBank/DDBJ databases">
        <title>The complete genome sequence of Erythrobacter sp. s21-N3.</title>
        <authorList>
            <person name="Zhuang L."/>
            <person name="Liu Y."/>
            <person name="Shao Z."/>
        </authorList>
    </citation>
    <scope>NUCLEOTIDE SEQUENCE [LARGE SCALE GENOMIC DNA]</scope>
    <source>
        <strain evidence="9">s21-N3</strain>
    </source>
</reference>
<dbReference type="SUPFAM" id="SSF53218">
    <property type="entry name" value="Molybdenum cofactor biosynthesis proteins"/>
    <property type="match status" value="1"/>
</dbReference>
<dbReference type="GO" id="GO:0046872">
    <property type="term" value="F:metal ion binding"/>
    <property type="evidence" value="ECO:0007669"/>
    <property type="project" value="UniProtKB-UniRule"/>
</dbReference>
<dbReference type="CDD" id="cd00887">
    <property type="entry name" value="MoeA"/>
    <property type="match status" value="1"/>
</dbReference>
<dbReference type="UniPathway" id="UPA00344"/>
<keyword evidence="9" id="KW-1185">Reference proteome</keyword>